<gene>
    <name evidence="8 9" type="primary">corA</name>
    <name evidence="9" type="ORF">HCU67_09975</name>
</gene>
<dbReference type="Proteomes" id="UP000718451">
    <property type="component" value="Unassembled WGS sequence"/>
</dbReference>
<dbReference type="Gene3D" id="1.20.58.340">
    <property type="entry name" value="Magnesium transport protein CorA, transmembrane region"/>
    <property type="match status" value="2"/>
</dbReference>
<evidence type="ECO:0000256" key="4">
    <source>
        <dbReference type="ARBA" id="ARBA00022475"/>
    </source>
</evidence>
<reference evidence="9 10" key="1">
    <citation type="submission" date="2020-04" db="EMBL/GenBank/DDBJ databases">
        <authorList>
            <person name="Yoon J."/>
        </authorList>
    </citation>
    <scope>NUCLEOTIDE SEQUENCE [LARGE SCALE GENOMIC DNA]</scope>
    <source>
        <strain evidence="9 10">DJ-13</strain>
    </source>
</reference>
<keyword evidence="7 8" id="KW-0472">Membrane</keyword>
<protein>
    <recommendedName>
        <fullName evidence="8">Magnesium transport protein CorA</fullName>
    </recommendedName>
</protein>
<sequence length="361" mass="41876">MARKKVQKIKLPKAFRAKSKLGKAPGAINYVGGRKEQLTKISLLEYTNDSLKTQYPRPLKLKESISNEMTSFCNVVGLAQENIIDGIGKSFNFNNLLLEDVVDTFQRPKIEEFDDHVFGVFKMLYLNQEDLLVVEHMAMVLIEGTVLVFQETEEDVFDGVLNRIEQKFGRIRSRGADYLFFALLDAIVDHYYIVLDEVKDKLELLEEEVYNKPSEETAKRIQLIKKEILRIRKWIFPVKDLVNRLIESEHQLISKDTKLFLKDTLDHCIEINEDLTLYREMSTSLMEMYMTSVSNKMNEVMKVLTVIAAIFIPLTFLAGIYGMNFEYIPELHYQNGYFVLWGVFIAIGIGLLILFKKKGWL</sequence>
<keyword evidence="5 8" id="KW-0812">Transmembrane</keyword>
<keyword evidence="8" id="KW-0460">Magnesium</keyword>
<keyword evidence="6 8" id="KW-1133">Transmembrane helix</keyword>
<evidence type="ECO:0000256" key="6">
    <source>
        <dbReference type="ARBA" id="ARBA00022989"/>
    </source>
</evidence>
<comment type="subcellular location">
    <subcellularLocation>
        <location evidence="1">Cell membrane</location>
        <topology evidence="1">Multi-pass membrane protein</topology>
    </subcellularLocation>
    <subcellularLocation>
        <location evidence="8">Membrane</location>
        <topology evidence="8">Multi-pass membrane protein</topology>
    </subcellularLocation>
</comment>
<comment type="similarity">
    <text evidence="2 8">Belongs to the CorA metal ion transporter (MIT) (TC 1.A.35) family.</text>
</comment>
<dbReference type="InterPro" id="IPR004488">
    <property type="entry name" value="Mg/Co-transport_prot_CorA"/>
</dbReference>
<accession>A0ABX1GRQ9</accession>
<evidence type="ECO:0000313" key="9">
    <source>
        <dbReference type="EMBL" id="NKI32269.1"/>
    </source>
</evidence>
<dbReference type="Gene3D" id="3.30.460.20">
    <property type="entry name" value="CorA soluble domain-like"/>
    <property type="match status" value="1"/>
</dbReference>
<dbReference type="CDD" id="cd12828">
    <property type="entry name" value="TmCorA-like_1"/>
    <property type="match status" value="1"/>
</dbReference>
<keyword evidence="8" id="KW-0406">Ion transport</keyword>
<comment type="caution">
    <text evidence="9">The sequence shown here is derived from an EMBL/GenBank/DDBJ whole genome shotgun (WGS) entry which is preliminary data.</text>
</comment>
<dbReference type="RefSeq" id="WP_168552482.1">
    <property type="nucleotide sequence ID" value="NZ_JAAWWL010000002.1"/>
</dbReference>
<dbReference type="SUPFAM" id="SSF144083">
    <property type="entry name" value="Magnesium transport protein CorA, transmembrane region"/>
    <property type="match status" value="1"/>
</dbReference>
<dbReference type="InterPro" id="IPR002523">
    <property type="entry name" value="MgTranspt_CorA/ZnTranspt_ZntB"/>
</dbReference>
<dbReference type="Pfam" id="PF01544">
    <property type="entry name" value="CorA"/>
    <property type="match status" value="1"/>
</dbReference>
<dbReference type="SUPFAM" id="SSF143865">
    <property type="entry name" value="CorA soluble domain-like"/>
    <property type="match status" value="1"/>
</dbReference>
<evidence type="ECO:0000256" key="5">
    <source>
        <dbReference type="ARBA" id="ARBA00022692"/>
    </source>
</evidence>
<feature type="transmembrane region" description="Helical" evidence="8">
    <location>
        <begin position="335"/>
        <end position="355"/>
    </location>
</feature>
<proteinExistence type="inferred from homology"/>
<keyword evidence="3 8" id="KW-0813">Transport</keyword>
<evidence type="ECO:0000256" key="7">
    <source>
        <dbReference type="ARBA" id="ARBA00023136"/>
    </source>
</evidence>
<name>A0ABX1GRQ9_9FLAO</name>
<dbReference type="PANTHER" id="PTHR46494">
    <property type="entry name" value="CORA FAMILY METAL ION TRANSPORTER (EUROFUNG)"/>
    <property type="match status" value="1"/>
</dbReference>
<dbReference type="InterPro" id="IPR045861">
    <property type="entry name" value="CorA_cytoplasmic_dom"/>
</dbReference>
<dbReference type="InterPro" id="IPR045863">
    <property type="entry name" value="CorA_TM1_TM2"/>
</dbReference>
<evidence type="ECO:0000256" key="3">
    <source>
        <dbReference type="ARBA" id="ARBA00022448"/>
    </source>
</evidence>
<keyword evidence="4 8" id="KW-1003">Cell membrane</keyword>
<dbReference type="PANTHER" id="PTHR46494:SF1">
    <property type="entry name" value="CORA FAMILY METAL ION TRANSPORTER (EUROFUNG)"/>
    <property type="match status" value="1"/>
</dbReference>
<dbReference type="EMBL" id="JAAWWL010000002">
    <property type="protein sequence ID" value="NKI32269.1"/>
    <property type="molecule type" value="Genomic_DNA"/>
</dbReference>
<feature type="transmembrane region" description="Helical" evidence="8">
    <location>
        <begin position="303"/>
        <end position="323"/>
    </location>
</feature>
<dbReference type="NCBIfam" id="TIGR00383">
    <property type="entry name" value="corA"/>
    <property type="match status" value="1"/>
</dbReference>
<evidence type="ECO:0000256" key="2">
    <source>
        <dbReference type="ARBA" id="ARBA00009765"/>
    </source>
</evidence>
<evidence type="ECO:0000313" key="10">
    <source>
        <dbReference type="Proteomes" id="UP000718451"/>
    </source>
</evidence>
<keyword evidence="10" id="KW-1185">Reference proteome</keyword>
<evidence type="ECO:0000256" key="8">
    <source>
        <dbReference type="RuleBase" id="RU362010"/>
    </source>
</evidence>
<comment type="function">
    <text evidence="8">Mediates influx of magnesium ions.</text>
</comment>
<organism evidence="9 10">
    <name type="scientific">Croceivirga thetidis</name>
    <dbReference type="NCBI Taxonomy" id="2721623"/>
    <lineage>
        <taxon>Bacteria</taxon>
        <taxon>Pseudomonadati</taxon>
        <taxon>Bacteroidota</taxon>
        <taxon>Flavobacteriia</taxon>
        <taxon>Flavobacteriales</taxon>
        <taxon>Flavobacteriaceae</taxon>
        <taxon>Croceivirga</taxon>
    </lineage>
</organism>
<evidence type="ECO:0000256" key="1">
    <source>
        <dbReference type="ARBA" id="ARBA00004651"/>
    </source>
</evidence>